<reference evidence="3" key="1">
    <citation type="submission" date="2023-11" db="EMBL/GenBank/DDBJ databases">
        <authorList>
            <person name="Alioto T."/>
            <person name="Alioto T."/>
            <person name="Gomez Garrido J."/>
        </authorList>
    </citation>
    <scope>NUCLEOTIDE SEQUENCE</scope>
</reference>
<gene>
    <name evidence="3" type="ORF">LECACI_7A005093</name>
</gene>
<dbReference type="EMBL" id="CAVMBE010000031">
    <property type="protein sequence ID" value="CAK4027715.1"/>
    <property type="molecule type" value="Genomic_DNA"/>
</dbReference>
<feature type="compositionally biased region" description="Pro residues" evidence="1">
    <location>
        <begin position="623"/>
        <end position="641"/>
    </location>
</feature>
<feature type="compositionally biased region" description="Polar residues" evidence="1">
    <location>
        <begin position="648"/>
        <end position="661"/>
    </location>
</feature>
<feature type="compositionally biased region" description="Low complexity" evidence="1">
    <location>
        <begin position="568"/>
        <end position="580"/>
    </location>
</feature>
<organism evidence="3 4">
    <name type="scientific">Lecanosticta acicola</name>
    <dbReference type="NCBI Taxonomy" id="111012"/>
    <lineage>
        <taxon>Eukaryota</taxon>
        <taxon>Fungi</taxon>
        <taxon>Dikarya</taxon>
        <taxon>Ascomycota</taxon>
        <taxon>Pezizomycotina</taxon>
        <taxon>Dothideomycetes</taxon>
        <taxon>Dothideomycetidae</taxon>
        <taxon>Mycosphaerellales</taxon>
        <taxon>Mycosphaerellaceae</taxon>
        <taxon>Lecanosticta</taxon>
    </lineage>
</organism>
<name>A0AAI9EBF5_9PEZI</name>
<evidence type="ECO:0000256" key="2">
    <source>
        <dbReference type="SAM" id="SignalP"/>
    </source>
</evidence>
<sequence length="818" mass="89183">MAKLLVLSAVASTALGQFGSIPQPVPGQMVAMDSCAHVVDCFGTYPLKPGHTRDEFPGTNPSPPRIVPGYVVPNYTIGPGDSNCPSGNCIPIDPNNICDGYAPDCLPGPNVRLPLLKCDPKHPRCPPNGFLVIPHISCHPAGKTCPPGGVITTPGFCKPGEHCPCGCGTYLPPWVTSCRAGEPNCPNGQHVTDPPIWPVYPPGEPHIPGWPWDPSKTCDPSLGGHCDGDDIVVPNGPKDECDARKPGCIPQTSIPPTAPPSDPRDPACPNGQCVLVPPQGCHPNDPHPAPNCIPINPIPCTAGTEGCPGGVEVPDVVNPCKPGTPGCPPNGFITPDRPIVKPNDPVIPKENPRLELDPNGQQRCSFVETPQLPNGKIDPEECKNREEDLKPRFYGDSKFPCTKDDKKPALGPELQGWLRFKSNGSDLPSKHARFEDKIKFSEDSILQVAQWTFNKRWGVRIDGKDLGTTDLGTMDLDRKCGSDDTDVCVERGCPNGYFFIPAGYHQMEFILQDGKKGPLEWHRGDYRFLHVAKCHPEKSGADDSPSAEGTSMVSPDPPSFGPPKEETVTVQTPPQSTTDTNAPGYQPPEPPRTQTMSMEPPSQQVVNPPPQADPPRQDNGARNPPPPPPPEPSTASVPPPQEQVEQPTSSAQPTPSEQPIPSAQPKAPGYKDFPCTEDASWPCRGTELEKWNNMWFKWNSQYRRPGPPAPWVKEINYSDDTIFTLTDVENYVEHFEVFLDGKSIGETEEGPQHPFPDRWRRKCGHGEPERCMKDGWSHGFFRIPSGPHTLSISWTKGDFNNWVYATGMYRFDALCTKC</sequence>
<dbReference type="AlphaFoldDB" id="A0AAI9EBF5"/>
<comment type="caution">
    <text evidence="3">The sequence shown here is derived from an EMBL/GenBank/DDBJ whole genome shotgun (WGS) entry which is preliminary data.</text>
</comment>
<feature type="signal peptide" evidence="2">
    <location>
        <begin position="1"/>
        <end position="16"/>
    </location>
</feature>
<feature type="chain" id="PRO_5042487248" evidence="2">
    <location>
        <begin position="17"/>
        <end position="818"/>
    </location>
</feature>
<keyword evidence="2" id="KW-0732">Signal</keyword>
<feature type="region of interest" description="Disordered" evidence="1">
    <location>
        <begin position="537"/>
        <end position="673"/>
    </location>
</feature>
<keyword evidence="4" id="KW-1185">Reference proteome</keyword>
<evidence type="ECO:0000313" key="4">
    <source>
        <dbReference type="Proteomes" id="UP001296104"/>
    </source>
</evidence>
<dbReference type="Proteomes" id="UP001296104">
    <property type="component" value="Unassembled WGS sequence"/>
</dbReference>
<accession>A0AAI9EBF5</accession>
<evidence type="ECO:0000256" key="1">
    <source>
        <dbReference type="SAM" id="MobiDB-lite"/>
    </source>
</evidence>
<evidence type="ECO:0000313" key="3">
    <source>
        <dbReference type="EMBL" id="CAK4027715.1"/>
    </source>
</evidence>
<protein>
    <submittedName>
        <fullName evidence="3">Uncharacterized protein</fullName>
    </submittedName>
</protein>
<proteinExistence type="predicted"/>